<gene>
    <name evidence="2" type="ORF">SKAU_G00047100</name>
</gene>
<organism evidence="2 3">
    <name type="scientific">Synaphobranchus kaupii</name>
    <name type="common">Kaup's arrowtooth eel</name>
    <dbReference type="NCBI Taxonomy" id="118154"/>
    <lineage>
        <taxon>Eukaryota</taxon>
        <taxon>Metazoa</taxon>
        <taxon>Chordata</taxon>
        <taxon>Craniata</taxon>
        <taxon>Vertebrata</taxon>
        <taxon>Euteleostomi</taxon>
        <taxon>Actinopterygii</taxon>
        <taxon>Neopterygii</taxon>
        <taxon>Teleostei</taxon>
        <taxon>Anguilliformes</taxon>
        <taxon>Synaphobranchidae</taxon>
        <taxon>Synaphobranchus</taxon>
    </lineage>
</organism>
<feature type="compositionally biased region" description="Basic and acidic residues" evidence="1">
    <location>
        <begin position="124"/>
        <end position="138"/>
    </location>
</feature>
<accession>A0A9Q1J9D9</accession>
<dbReference type="EMBL" id="JAINUF010000002">
    <property type="protein sequence ID" value="KAJ8374130.1"/>
    <property type="molecule type" value="Genomic_DNA"/>
</dbReference>
<evidence type="ECO:0000313" key="3">
    <source>
        <dbReference type="Proteomes" id="UP001152622"/>
    </source>
</evidence>
<comment type="caution">
    <text evidence="2">The sequence shown here is derived from an EMBL/GenBank/DDBJ whole genome shotgun (WGS) entry which is preliminary data.</text>
</comment>
<evidence type="ECO:0000256" key="1">
    <source>
        <dbReference type="SAM" id="MobiDB-lite"/>
    </source>
</evidence>
<feature type="region of interest" description="Disordered" evidence="1">
    <location>
        <begin position="109"/>
        <end position="157"/>
    </location>
</feature>
<sequence length="157" mass="18823">METRSKHRRQVYASPEHSLPVHYLEDSAQWNCLRRPQTKDKFVDYREGILKVAKEHQNFLKDEIRFHQNKANENLVAYGDSERALARERNKTSERHRNLEELNNKLAAYSSQMPQRPQASLCKKAVDQGRDRRQRDEGWSSFRRHRGYRKNYVPDNQ</sequence>
<keyword evidence="3" id="KW-1185">Reference proteome</keyword>
<protein>
    <submittedName>
        <fullName evidence="2">Uncharacterized protein</fullName>
    </submittedName>
</protein>
<dbReference type="AlphaFoldDB" id="A0A9Q1J9D9"/>
<reference evidence="2" key="1">
    <citation type="journal article" date="2023" name="Science">
        <title>Genome structures resolve the early diversification of teleost fishes.</title>
        <authorList>
            <person name="Parey E."/>
            <person name="Louis A."/>
            <person name="Montfort J."/>
            <person name="Bouchez O."/>
            <person name="Roques C."/>
            <person name="Iampietro C."/>
            <person name="Lluch J."/>
            <person name="Castinel A."/>
            <person name="Donnadieu C."/>
            <person name="Desvignes T."/>
            <person name="Floi Bucao C."/>
            <person name="Jouanno E."/>
            <person name="Wen M."/>
            <person name="Mejri S."/>
            <person name="Dirks R."/>
            <person name="Jansen H."/>
            <person name="Henkel C."/>
            <person name="Chen W.J."/>
            <person name="Zahm M."/>
            <person name="Cabau C."/>
            <person name="Klopp C."/>
            <person name="Thompson A.W."/>
            <person name="Robinson-Rechavi M."/>
            <person name="Braasch I."/>
            <person name="Lecointre G."/>
            <person name="Bobe J."/>
            <person name="Postlethwait J.H."/>
            <person name="Berthelot C."/>
            <person name="Roest Crollius H."/>
            <person name="Guiguen Y."/>
        </authorList>
    </citation>
    <scope>NUCLEOTIDE SEQUENCE</scope>
    <source>
        <strain evidence="2">WJC10195</strain>
    </source>
</reference>
<proteinExistence type="predicted"/>
<evidence type="ECO:0000313" key="2">
    <source>
        <dbReference type="EMBL" id="KAJ8374130.1"/>
    </source>
</evidence>
<dbReference type="Proteomes" id="UP001152622">
    <property type="component" value="Chromosome 2"/>
</dbReference>
<feature type="compositionally biased region" description="Polar residues" evidence="1">
    <location>
        <begin position="109"/>
        <end position="118"/>
    </location>
</feature>
<name>A0A9Q1J9D9_SYNKA</name>